<keyword evidence="2" id="KW-1185">Reference proteome</keyword>
<dbReference type="SUPFAM" id="SSF53448">
    <property type="entry name" value="Nucleotide-diphospho-sugar transferases"/>
    <property type="match status" value="1"/>
</dbReference>
<reference evidence="1 2" key="1">
    <citation type="journal article" date="2008" name="Science">
        <title>The Physcomitrella genome reveals evolutionary insights into the conquest of land by plants.</title>
        <authorList>
            <person name="Rensing S."/>
            <person name="Lang D."/>
            <person name="Zimmer A."/>
            <person name="Terry A."/>
            <person name="Salamov A."/>
            <person name="Shapiro H."/>
            <person name="Nishiyama T."/>
            <person name="Perroud P.-F."/>
            <person name="Lindquist E."/>
            <person name="Kamisugi Y."/>
            <person name="Tanahashi T."/>
            <person name="Sakakibara K."/>
            <person name="Fujita T."/>
            <person name="Oishi K."/>
            <person name="Shin-I T."/>
            <person name="Kuroki Y."/>
            <person name="Toyoda A."/>
            <person name="Suzuki Y."/>
            <person name="Hashimoto A."/>
            <person name="Yamaguchi K."/>
            <person name="Sugano A."/>
            <person name="Kohara Y."/>
            <person name="Fujiyama A."/>
            <person name="Anterola A."/>
            <person name="Aoki S."/>
            <person name="Ashton N."/>
            <person name="Barbazuk W.B."/>
            <person name="Barker E."/>
            <person name="Bennetzen J."/>
            <person name="Bezanilla M."/>
            <person name="Blankenship R."/>
            <person name="Cho S.H."/>
            <person name="Dutcher S."/>
            <person name="Estelle M."/>
            <person name="Fawcett J.A."/>
            <person name="Gundlach H."/>
            <person name="Hanada K."/>
            <person name="Heyl A."/>
            <person name="Hicks K.A."/>
            <person name="Hugh J."/>
            <person name="Lohr M."/>
            <person name="Mayer K."/>
            <person name="Melkozernov A."/>
            <person name="Murata T."/>
            <person name="Nelson D."/>
            <person name="Pils B."/>
            <person name="Prigge M."/>
            <person name="Reiss B."/>
            <person name="Renner T."/>
            <person name="Rombauts S."/>
            <person name="Rushton P."/>
            <person name="Sanderfoot A."/>
            <person name="Schween G."/>
            <person name="Shiu S.-H."/>
            <person name="Stueber K."/>
            <person name="Theodoulou F.L."/>
            <person name="Tu H."/>
            <person name="Van de Peer Y."/>
            <person name="Verrier P.J."/>
            <person name="Waters E."/>
            <person name="Wood A."/>
            <person name="Yang L."/>
            <person name="Cove D."/>
            <person name="Cuming A."/>
            <person name="Hasebe M."/>
            <person name="Lucas S."/>
            <person name="Mishler D.B."/>
            <person name="Reski R."/>
            <person name="Grigoriev I."/>
            <person name="Quatrano R.S."/>
            <person name="Boore J.L."/>
        </authorList>
    </citation>
    <scope>NUCLEOTIDE SEQUENCE [LARGE SCALE GENOMIC DNA]</scope>
    <source>
        <strain evidence="1 2">cv. Gransden 2004</strain>
    </source>
</reference>
<dbReference type="InterPro" id="IPR029044">
    <property type="entry name" value="Nucleotide-diphossugar_trans"/>
</dbReference>
<dbReference type="EnsemblPlants" id="Pp3c20_18260V3.3">
    <property type="protein sequence ID" value="Pp3c20_18260V3.3"/>
    <property type="gene ID" value="Pp3c20_18260"/>
</dbReference>
<reference evidence="1" key="3">
    <citation type="submission" date="2020-12" db="UniProtKB">
        <authorList>
            <consortium name="EnsemblPlants"/>
        </authorList>
    </citation>
    <scope>IDENTIFICATION</scope>
</reference>
<reference evidence="1 2" key="2">
    <citation type="journal article" date="2018" name="Plant J.">
        <title>The Physcomitrella patens chromosome-scale assembly reveals moss genome structure and evolution.</title>
        <authorList>
            <person name="Lang D."/>
            <person name="Ullrich K.K."/>
            <person name="Murat F."/>
            <person name="Fuchs J."/>
            <person name="Jenkins J."/>
            <person name="Haas F.B."/>
            <person name="Piednoel M."/>
            <person name="Gundlach H."/>
            <person name="Van Bel M."/>
            <person name="Meyberg R."/>
            <person name="Vives C."/>
            <person name="Morata J."/>
            <person name="Symeonidi A."/>
            <person name="Hiss M."/>
            <person name="Muchero W."/>
            <person name="Kamisugi Y."/>
            <person name="Saleh O."/>
            <person name="Blanc G."/>
            <person name="Decker E.L."/>
            <person name="van Gessel N."/>
            <person name="Grimwood J."/>
            <person name="Hayes R.D."/>
            <person name="Graham S.W."/>
            <person name="Gunter L.E."/>
            <person name="McDaniel S.F."/>
            <person name="Hoernstein S.N.W."/>
            <person name="Larsson A."/>
            <person name="Li F.W."/>
            <person name="Perroud P.F."/>
            <person name="Phillips J."/>
            <person name="Ranjan P."/>
            <person name="Rokshar D.S."/>
            <person name="Rothfels C.J."/>
            <person name="Schneider L."/>
            <person name="Shu S."/>
            <person name="Stevenson D.W."/>
            <person name="Thummler F."/>
            <person name="Tillich M."/>
            <person name="Villarreal Aguilar J.C."/>
            <person name="Widiez T."/>
            <person name="Wong G.K."/>
            <person name="Wymore A."/>
            <person name="Zhang Y."/>
            <person name="Zimmer A.D."/>
            <person name="Quatrano R.S."/>
            <person name="Mayer K.F.X."/>
            <person name="Goodstein D."/>
            <person name="Casacuberta J.M."/>
            <person name="Vandepoele K."/>
            <person name="Reski R."/>
            <person name="Cuming A.C."/>
            <person name="Tuskan G.A."/>
            <person name="Maumus F."/>
            <person name="Salse J."/>
            <person name="Schmutz J."/>
            <person name="Rensing S.A."/>
        </authorList>
    </citation>
    <scope>NUCLEOTIDE SEQUENCE [LARGE SCALE GENOMIC DNA]</scope>
    <source>
        <strain evidence="1 2">cv. Gransden 2004</strain>
    </source>
</reference>
<dbReference type="FunCoup" id="A0A7I4C0U2">
    <property type="interactions" value="1170"/>
</dbReference>
<dbReference type="KEGG" id="ppp:112273284"/>
<dbReference type="EMBL" id="ABEU02000020">
    <property type="status" value="NOT_ANNOTATED_CDS"/>
    <property type="molecule type" value="Genomic_DNA"/>
</dbReference>
<dbReference type="OMA" id="FMDCDML"/>
<dbReference type="EnsemblPlants" id="Pp3c20_18260V3.4">
    <property type="protein sequence ID" value="Pp3c20_18260V3.4"/>
    <property type="gene ID" value="Pp3c20_18260"/>
</dbReference>
<dbReference type="Proteomes" id="UP000006727">
    <property type="component" value="Chromosome 20"/>
</dbReference>
<dbReference type="PANTHER" id="PTHR35105">
    <property type="entry name" value="EXPRESSED PROTEIN"/>
    <property type="match status" value="1"/>
</dbReference>
<evidence type="ECO:0000313" key="2">
    <source>
        <dbReference type="Proteomes" id="UP000006727"/>
    </source>
</evidence>
<dbReference type="GeneID" id="112273284"/>
<dbReference type="OrthoDB" id="590152at2759"/>
<dbReference type="Gramene" id="Pp3c20_18260V3.3">
    <property type="protein sequence ID" value="Pp3c20_18260V3.3"/>
    <property type="gene ID" value="Pp3c20_18260"/>
</dbReference>
<dbReference type="PANTHER" id="PTHR35105:SF2">
    <property type="entry name" value="PROTEIN CDI"/>
    <property type="match status" value="1"/>
</dbReference>
<dbReference type="RefSeq" id="XP_024357626.1">
    <property type="nucleotide sequence ID" value="XM_024501858.2"/>
</dbReference>
<accession>A0A7I4C0U2</accession>
<dbReference type="Gramene" id="Pp3c20_18260V3.4">
    <property type="protein sequence ID" value="Pp3c20_18260V3.4"/>
    <property type="gene ID" value="Pp3c20_18260"/>
</dbReference>
<name>A0A7I4C0U2_PHYPA</name>
<sequence length="347" mass="39552">MTNQETFTIETSSIFLDASRSSSFHRSCSLMFEDDESNRRNFPPSLSVTTLDIHLVSAQPQCDVSAHTESSSDLLCRNATPDFPACPTLSSQRLHKIDDVNGSKESVITRTGKCLEKLRIFVGFDSREEIAYDVCRHSILRHATIDVEIIPLKLQNLVEQGLYARSRESTESTEFSFTRFLTPFLAGFEGWAVFVDCDFLYTTDVRELAELVDDQFAIMCVKHNYTPKATVKMDGVVQTSYLRKNWSSMVLYNCSHPKNRVLTPELINSESGAFLHRFMWLEDVEIGEIPFTWNFLVGHNEVPDGGASLPKAIHFTCGGPWFEAWRDCEFADCWLKERDDYLKTQTS</sequence>
<evidence type="ECO:0000313" key="1">
    <source>
        <dbReference type="EnsemblPlants" id="Pp3c20_18260V3.4"/>
    </source>
</evidence>
<proteinExistence type="predicted"/>
<gene>
    <name evidence="1" type="primary">LOC112273284</name>
</gene>
<dbReference type="Gene3D" id="3.90.550.10">
    <property type="entry name" value="Spore Coat Polysaccharide Biosynthesis Protein SpsA, Chain A"/>
    <property type="match status" value="1"/>
</dbReference>
<dbReference type="AlphaFoldDB" id="A0A7I4C0U2"/>
<protein>
    <submittedName>
        <fullName evidence="1">Uncharacterized protein</fullName>
    </submittedName>
</protein>
<organism evidence="1 2">
    <name type="scientific">Physcomitrium patens</name>
    <name type="common">Spreading-leaved earth moss</name>
    <name type="synonym">Physcomitrella patens</name>
    <dbReference type="NCBI Taxonomy" id="3218"/>
    <lineage>
        <taxon>Eukaryota</taxon>
        <taxon>Viridiplantae</taxon>
        <taxon>Streptophyta</taxon>
        <taxon>Embryophyta</taxon>
        <taxon>Bryophyta</taxon>
        <taxon>Bryophytina</taxon>
        <taxon>Bryopsida</taxon>
        <taxon>Funariidae</taxon>
        <taxon>Funariales</taxon>
        <taxon>Funariaceae</taxon>
        <taxon>Physcomitrium</taxon>
    </lineage>
</organism>